<dbReference type="EMBL" id="BTGU01000064">
    <property type="protein sequence ID" value="GMN56562.1"/>
    <property type="molecule type" value="Genomic_DNA"/>
</dbReference>
<keyword evidence="2" id="KW-1185">Reference proteome</keyword>
<reference evidence="1" key="1">
    <citation type="submission" date="2023-07" db="EMBL/GenBank/DDBJ databases">
        <title>draft genome sequence of fig (Ficus carica).</title>
        <authorList>
            <person name="Takahashi T."/>
            <person name="Nishimura K."/>
        </authorList>
    </citation>
    <scope>NUCLEOTIDE SEQUENCE</scope>
</reference>
<organism evidence="1 2">
    <name type="scientific">Ficus carica</name>
    <name type="common">Common fig</name>
    <dbReference type="NCBI Taxonomy" id="3494"/>
    <lineage>
        <taxon>Eukaryota</taxon>
        <taxon>Viridiplantae</taxon>
        <taxon>Streptophyta</taxon>
        <taxon>Embryophyta</taxon>
        <taxon>Tracheophyta</taxon>
        <taxon>Spermatophyta</taxon>
        <taxon>Magnoliopsida</taxon>
        <taxon>eudicotyledons</taxon>
        <taxon>Gunneridae</taxon>
        <taxon>Pentapetalae</taxon>
        <taxon>rosids</taxon>
        <taxon>fabids</taxon>
        <taxon>Rosales</taxon>
        <taxon>Moraceae</taxon>
        <taxon>Ficeae</taxon>
        <taxon>Ficus</taxon>
    </lineage>
</organism>
<sequence length="45" mass="4816">MTKFFIDVALYGTGVLEDLGGAYCLCGPHEPETIGDDLLVDPSDQ</sequence>
<comment type="caution">
    <text evidence="1">The sequence shown here is derived from an EMBL/GenBank/DDBJ whole genome shotgun (WGS) entry which is preliminary data.</text>
</comment>
<dbReference type="Proteomes" id="UP001187192">
    <property type="component" value="Unassembled WGS sequence"/>
</dbReference>
<proteinExistence type="predicted"/>
<accession>A0AA88DHC8</accession>
<name>A0AA88DHC8_FICCA</name>
<evidence type="ECO:0000313" key="1">
    <source>
        <dbReference type="EMBL" id="GMN56562.1"/>
    </source>
</evidence>
<gene>
    <name evidence="1" type="ORF">TIFTF001_025686</name>
</gene>
<evidence type="ECO:0000313" key="2">
    <source>
        <dbReference type="Proteomes" id="UP001187192"/>
    </source>
</evidence>
<protein>
    <submittedName>
        <fullName evidence="1">Uncharacterized protein</fullName>
    </submittedName>
</protein>
<dbReference type="AlphaFoldDB" id="A0AA88DHC8"/>